<organism evidence="5 6">
    <name type="scientific">Paramecium octaurelia</name>
    <dbReference type="NCBI Taxonomy" id="43137"/>
    <lineage>
        <taxon>Eukaryota</taxon>
        <taxon>Sar</taxon>
        <taxon>Alveolata</taxon>
        <taxon>Ciliophora</taxon>
        <taxon>Intramacronucleata</taxon>
        <taxon>Oligohymenophorea</taxon>
        <taxon>Peniculida</taxon>
        <taxon>Parameciidae</taxon>
        <taxon>Paramecium</taxon>
    </lineage>
</organism>
<evidence type="ECO:0008006" key="7">
    <source>
        <dbReference type="Google" id="ProtNLM"/>
    </source>
</evidence>
<dbReference type="SMART" id="SM00028">
    <property type="entry name" value="TPR"/>
    <property type="match status" value="2"/>
</dbReference>
<feature type="region of interest" description="Disordered" evidence="4">
    <location>
        <begin position="118"/>
        <end position="138"/>
    </location>
</feature>
<evidence type="ECO:0000313" key="5">
    <source>
        <dbReference type="EMBL" id="CAD8195304.1"/>
    </source>
</evidence>
<evidence type="ECO:0000256" key="3">
    <source>
        <dbReference type="PROSITE-ProRule" id="PRU00339"/>
    </source>
</evidence>
<dbReference type="InterPro" id="IPR013105">
    <property type="entry name" value="TPR_2"/>
</dbReference>
<keyword evidence="1" id="KW-0677">Repeat</keyword>
<keyword evidence="6" id="KW-1185">Reference proteome</keyword>
<name>A0A8S1WZC7_PAROT</name>
<sequence>MNKYKRNLNFKEVREKRNEMKIQKNKQTIINYHLKKNINKLEQTNPNFISAVQKNLEDSDQYFNKATSLIKINMLEEALENYDLAILKNPKVSDYYNKKAIVLDKMNRLQEALENYDTAIQKNPEDSDYYNNKDQRMH</sequence>
<proteinExistence type="predicted"/>
<dbReference type="PANTHER" id="PTHR44943:SF4">
    <property type="entry name" value="TPR REPEAT-CONTAINING PROTEIN MJ0798"/>
    <property type="match status" value="1"/>
</dbReference>
<accession>A0A8S1WZC7</accession>
<gene>
    <name evidence="5" type="ORF">POCTA_138.1.T1080220</name>
</gene>
<dbReference type="OrthoDB" id="311088at2759"/>
<dbReference type="Proteomes" id="UP000683925">
    <property type="component" value="Unassembled WGS sequence"/>
</dbReference>
<evidence type="ECO:0000256" key="1">
    <source>
        <dbReference type="ARBA" id="ARBA00022737"/>
    </source>
</evidence>
<dbReference type="PROSITE" id="PS50005">
    <property type="entry name" value="TPR"/>
    <property type="match status" value="1"/>
</dbReference>
<protein>
    <recommendedName>
        <fullName evidence="7">Tetratricopeptide repeat protein</fullName>
    </recommendedName>
</protein>
<comment type="caution">
    <text evidence="5">The sequence shown here is derived from an EMBL/GenBank/DDBJ whole genome shotgun (WGS) entry which is preliminary data.</text>
</comment>
<evidence type="ECO:0000256" key="2">
    <source>
        <dbReference type="ARBA" id="ARBA00022803"/>
    </source>
</evidence>
<keyword evidence="2 3" id="KW-0802">TPR repeat</keyword>
<evidence type="ECO:0000313" key="6">
    <source>
        <dbReference type="Proteomes" id="UP000683925"/>
    </source>
</evidence>
<evidence type="ECO:0000256" key="4">
    <source>
        <dbReference type="SAM" id="MobiDB-lite"/>
    </source>
</evidence>
<dbReference type="EMBL" id="CAJJDP010000108">
    <property type="protein sequence ID" value="CAD8195304.1"/>
    <property type="molecule type" value="Genomic_DNA"/>
</dbReference>
<reference evidence="5" key="1">
    <citation type="submission" date="2021-01" db="EMBL/GenBank/DDBJ databases">
        <authorList>
            <consortium name="Genoscope - CEA"/>
            <person name="William W."/>
        </authorList>
    </citation>
    <scope>NUCLEOTIDE SEQUENCE</scope>
</reference>
<dbReference type="InterPro" id="IPR051685">
    <property type="entry name" value="Ycf3/AcsC/BcsC/TPR_MFPF"/>
</dbReference>
<dbReference type="Pfam" id="PF07719">
    <property type="entry name" value="TPR_2"/>
    <property type="match status" value="1"/>
</dbReference>
<dbReference type="InterPro" id="IPR019734">
    <property type="entry name" value="TPR_rpt"/>
</dbReference>
<dbReference type="AlphaFoldDB" id="A0A8S1WZC7"/>
<feature type="repeat" description="TPR" evidence="3">
    <location>
        <begin position="93"/>
        <end position="126"/>
    </location>
</feature>
<dbReference type="PANTHER" id="PTHR44943">
    <property type="entry name" value="CELLULOSE SYNTHASE OPERON PROTEIN C"/>
    <property type="match status" value="1"/>
</dbReference>